<dbReference type="EMBL" id="CAJPWZ010001767">
    <property type="protein sequence ID" value="CAG2222738.1"/>
    <property type="molecule type" value="Genomic_DNA"/>
</dbReference>
<dbReference type="SUPFAM" id="SSF88723">
    <property type="entry name" value="PIN domain-like"/>
    <property type="match status" value="1"/>
</dbReference>
<accession>A0A8S3SN80</accession>
<organism evidence="1 2">
    <name type="scientific">Mytilus edulis</name>
    <name type="common">Blue mussel</name>
    <dbReference type="NCBI Taxonomy" id="6550"/>
    <lineage>
        <taxon>Eukaryota</taxon>
        <taxon>Metazoa</taxon>
        <taxon>Spiralia</taxon>
        <taxon>Lophotrochozoa</taxon>
        <taxon>Mollusca</taxon>
        <taxon>Bivalvia</taxon>
        <taxon>Autobranchia</taxon>
        <taxon>Pteriomorphia</taxon>
        <taxon>Mytilida</taxon>
        <taxon>Mytiloidea</taxon>
        <taxon>Mytilidae</taxon>
        <taxon>Mytilinae</taxon>
        <taxon>Mytilus</taxon>
    </lineage>
</organism>
<sequence>MNLETCLKEEKCVICQNSISHEDTVVVLGEKGSQSVNKASKSRQDNVFTSAGQKLHQNCRKSYTNPKYIALANKDIKHETSNVPTLRSKVEFDFKRHCLFCGQLADAVIGRKRKSDVYPVRTSEFQCKIEDICRQREDEWALEVRGRLAFVQDLHAADALYHQTCSVNFRTLKQTPLAFSPPAKKAKTQAGRKSSLSESFLFAAKYLQQNEDEQITVADLVTKMSEHCGIDDAYGVQHMKNKLQEHFGDKAAAKILKSEILSSETSNKALYPSPGELSAQNNMKYVPESLQTLLQTIFSGKDTRLKIMSIGQSIVQAAAPRMFMLPLQLALGVQLHHNFSSRFLIDTLNSLGFCSSYTEIQKFECCAAAEKGNDIPNFVAESFLQYVADNVDHNSGTLDGNNTFHGMGIMAAVTPGSFGTKPIPRIDVTSEQIALLAKINISYYKPSESNQMASCVYSNLRKMNYKDVDCSYMVNLLWKVSWPLRSPMPGWSGYMQMVQEGTYPGKSSFVFLPMIDLNPSDLSCIYSTLKFICKEAHRYQKPPVVTFDQPLYWKALCIVTNEKTESDIKQIVLRLGGFHTEMSFLGSIGRLMAGSGLHEVLETVYASNAVNHMLSGKAVSRAVRGFMMVENALHILLMKESFRVSLPSAHETDTEADSSECDEIVEKACELYDRFVAGEETTESVEQSSILSEISTKLVATKEKLCKSRTSSLWLNFCRMTNILSKFLIAERTGNWDLHLSSIQEMLPFFVAAGHNLYAKSAYVYLSMMQRLEIDHPEVYRHFKAGHHVLRRTDRFWSGLSTDLTIEQILMRSVKSSGACADYNSAMQDLTGVGYCTSDQHKEATHARKERDRVDTLAILEYLTERNPFTNDVSLRNIETGVEAEPDVNVDKAESTGNKTLELMKGQKILNYSFKKSNQSITLAAKPKSKSDSDFLNTDIDPQLMFQRLTTAANGLFENTSEVFQYELSSVPSSIFDCNRLPREACKSNLADAIWACGSDCIHEIDGEGFQYVLDGGSLLQRLPWTHGDSFGDITQMYVDHVIRKYKDPVIVFDSYPELPSIKDITHLRRTKGIISPNINFTSSMPCKTKKELFMSNSHNKQSLINMLCDKLKDNGIRCKNATDDADLLIALTAVDCALSSEVVVIGEDTDVLVLLIHHVNQQSKRVIFKSDKMAINKKLKIWNIQQTKGFLGEDVCYLLPFLHSLTGCDSTSRLFGIGKGLALKKLKQEYLKTQGNFFMNSKSITADIIKAGEEALTCLYGGLPLEGLNILRWRKFTSKVITGNTSVSLRVYHQCQKWMSEEVDMDPTDYGWEIKRGKLCPILMDLPPAPDKLLNIIRCNCKQNCDTKRCVCRKNGLQCSVGCGECRGLNCSNSVPIVESDFTDE</sequence>
<name>A0A8S3SN80_MYTED</name>
<protein>
    <recommendedName>
        <fullName evidence="3">Tesmin/TSO1-like CXC domain-containing protein</fullName>
    </recommendedName>
</protein>
<dbReference type="Proteomes" id="UP000683360">
    <property type="component" value="Unassembled WGS sequence"/>
</dbReference>
<keyword evidence="2" id="KW-1185">Reference proteome</keyword>
<proteinExistence type="predicted"/>
<evidence type="ECO:0000313" key="2">
    <source>
        <dbReference type="Proteomes" id="UP000683360"/>
    </source>
</evidence>
<dbReference type="PANTHER" id="PTHR46704">
    <property type="entry name" value="CXC DOMAIN-CONTAINING PROTEIN-RELATED"/>
    <property type="match status" value="1"/>
</dbReference>
<comment type="caution">
    <text evidence="1">The sequence shown here is derived from an EMBL/GenBank/DDBJ whole genome shotgun (WGS) entry which is preliminary data.</text>
</comment>
<dbReference type="PANTHER" id="PTHR46704:SF1">
    <property type="entry name" value="TELOMERE LENGTH REGULATION PROTEIN TEL2 HOMOLOG"/>
    <property type="match status" value="1"/>
</dbReference>
<evidence type="ECO:0008006" key="3">
    <source>
        <dbReference type="Google" id="ProtNLM"/>
    </source>
</evidence>
<evidence type="ECO:0000313" key="1">
    <source>
        <dbReference type="EMBL" id="CAG2222738.1"/>
    </source>
</evidence>
<gene>
    <name evidence="1" type="ORF">MEDL_36059</name>
</gene>
<dbReference type="InterPro" id="IPR029060">
    <property type="entry name" value="PIN-like_dom_sf"/>
</dbReference>
<reference evidence="1" key="1">
    <citation type="submission" date="2021-03" db="EMBL/GenBank/DDBJ databases">
        <authorList>
            <person name="Bekaert M."/>
        </authorList>
    </citation>
    <scope>NUCLEOTIDE SEQUENCE</scope>
</reference>
<dbReference type="OrthoDB" id="6143200at2759"/>